<dbReference type="PANTHER" id="PTHR15197:SF0">
    <property type="entry name" value="COILIN"/>
    <property type="match status" value="1"/>
</dbReference>
<evidence type="ECO:0000313" key="2">
    <source>
        <dbReference type="EMBL" id="KAG6501352.1"/>
    </source>
</evidence>
<proteinExistence type="predicted"/>
<sequence length="298" mass="33957">MEEPMPMLMPMRIRLEFEDRRILSKSQRKDHLRRSWLLVRPETFATVADVAAHISDVFSLRRTCPFGLLLYVCTSGCLFTSFLSSLQPSMILNLAALMPPFCEDYFETMGEFVLPPFESTSIFRDSDIIRVKKKAIKNRKIQIQEDAIQDTNNVARFDQLHANIDSPLHVADATDKHEKAPLQTSGKERMVEGRDEDAFKNNPTDAAPINNWDVEVAKAKSEASATHFIDFSRDQMNDQTEKSLLPQECWDCWISNKNPPASWAWGVRGRSPSRNHGGKSGCYTSGKYLDSNKYSKSK</sequence>
<keyword evidence="3" id="KW-1185">Reference proteome</keyword>
<evidence type="ECO:0000313" key="3">
    <source>
        <dbReference type="Proteomes" id="UP000734854"/>
    </source>
</evidence>
<accession>A0A8J5GDG1</accession>
<name>A0A8J5GDG1_ZINOF</name>
<evidence type="ECO:0000256" key="1">
    <source>
        <dbReference type="SAM" id="MobiDB-lite"/>
    </source>
</evidence>
<dbReference type="GO" id="GO:0030620">
    <property type="term" value="F:U2 snRNA binding"/>
    <property type="evidence" value="ECO:0007669"/>
    <property type="project" value="TreeGrafter"/>
</dbReference>
<dbReference type="AlphaFoldDB" id="A0A8J5GDG1"/>
<feature type="region of interest" description="Disordered" evidence="1">
    <location>
        <begin position="265"/>
        <end position="298"/>
    </location>
</feature>
<dbReference type="Proteomes" id="UP000734854">
    <property type="component" value="Unassembled WGS sequence"/>
</dbReference>
<reference evidence="2 3" key="1">
    <citation type="submission" date="2020-08" db="EMBL/GenBank/DDBJ databases">
        <title>Plant Genome Project.</title>
        <authorList>
            <person name="Zhang R.-G."/>
        </authorList>
    </citation>
    <scope>NUCLEOTIDE SEQUENCE [LARGE SCALE GENOMIC DNA]</scope>
    <source>
        <tissue evidence="2">Rhizome</tissue>
    </source>
</reference>
<dbReference type="GO" id="GO:0015030">
    <property type="term" value="C:Cajal body"/>
    <property type="evidence" value="ECO:0007669"/>
    <property type="project" value="TreeGrafter"/>
</dbReference>
<gene>
    <name evidence="2" type="ORF">ZIOFF_041231</name>
</gene>
<protein>
    <submittedName>
        <fullName evidence="2">Uncharacterized protein</fullName>
    </submittedName>
</protein>
<dbReference type="EMBL" id="JACMSC010000011">
    <property type="protein sequence ID" value="KAG6501352.1"/>
    <property type="molecule type" value="Genomic_DNA"/>
</dbReference>
<comment type="caution">
    <text evidence="2">The sequence shown here is derived from an EMBL/GenBank/DDBJ whole genome shotgun (WGS) entry which is preliminary data.</text>
</comment>
<dbReference type="PANTHER" id="PTHR15197">
    <property type="entry name" value="COILIN P80"/>
    <property type="match status" value="1"/>
</dbReference>
<organism evidence="2 3">
    <name type="scientific">Zingiber officinale</name>
    <name type="common">Ginger</name>
    <name type="synonym">Amomum zingiber</name>
    <dbReference type="NCBI Taxonomy" id="94328"/>
    <lineage>
        <taxon>Eukaryota</taxon>
        <taxon>Viridiplantae</taxon>
        <taxon>Streptophyta</taxon>
        <taxon>Embryophyta</taxon>
        <taxon>Tracheophyta</taxon>
        <taxon>Spermatophyta</taxon>
        <taxon>Magnoliopsida</taxon>
        <taxon>Liliopsida</taxon>
        <taxon>Zingiberales</taxon>
        <taxon>Zingiberaceae</taxon>
        <taxon>Zingiber</taxon>
    </lineage>
</organism>
<dbReference type="InterPro" id="IPR024822">
    <property type="entry name" value="Coilin"/>
</dbReference>
<dbReference type="GO" id="GO:0030619">
    <property type="term" value="F:U1 snRNA binding"/>
    <property type="evidence" value="ECO:0007669"/>
    <property type="project" value="TreeGrafter"/>
</dbReference>
<dbReference type="GO" id="GO:0000387">
    <property type="term" value="P:spliceosomal snRNP assembly"/>
    <property type="evidence" value="ECO:0007669"/>
    <property type="project" value="TreeGrafter"/>
</dbReference>